<dbReference type="EMBL" id="CAJZAH010000002">
    <property type="protein sequence ID" value="CAG9171472.1"/>
    <property type="molecule type" value="Genomic_DNA"/>
</dbReference>
<evidence type="ECO:0008006" key="3">
    <source>
        <dbReference type="Google" id="ProtNLM"/>
    </source>
</evidence>
<gene>
    <name evidence="1" type="ORF">LMG21510_01678</name>
</gene>
<accession>A0ABM8WVC8</accession>
<organism evidence="1 2">
    <name type="scientific">Cupriavidus respiraculi</name>
    <dbReference type="NCBI Taxonomy" id="195930"/>
    <lineage>
        <taxon>Bacteria</taxon>
        <taxon>Pseudomonadati</taxon>
        <taxon>Pseudomonadota</taxon>
        <taxon>Betaproteobacteria</taxon>
        <taxon>Burkholderiales</taxon>
        <taxon>Burkholderiaceae</taxon>
        <taxon>Cupriavidus</taxon>
    </lineage>
</organism>
<evidence type="ECO:0000313" key="1">
    <source>
        <dbReference type="EMBL" id="CAG9171472.1"/>
    </source>
</evidence>
<keyword evidence="2" id="KW-1185">Reference proteome</keyword>
<name>A0ABM8WVC8_9BURK</name>
<dbReference type="Proteomes" id="UP000721236">
    <property type="component" value="Unassembled WGS sequence"/>
</dbReference>
<evidence type="ECO:0000313" key="2">
    <source>
        <dbReference type="Proteomes" id="UP000721236"/>
    </source>
</evidence>
<dbReference type="PROSITE" id="PS51257">
    <property type="entry name" value="PROKAR_LIPOPROTEIN"/>
    <property type="match status" value="1"/>
</dbReference>
<reference evidence="1 2" key="1">
    <citation type="submission" date="2021-08" db="EMBL/GenBank/DDBJ databases">
        <authorList>
            <person name="Peeters C."/>
        </authorList>
    </citation>
    <scope>NUCLEOTIDE SEQUENCE [LARGE SCALE GENOMIC DNA]</scope>
    <source>
        <strain evidence="1 2">LMG 21510</strain>
    </source>
</reference>
<comment type="caution">
    <text evidence="1">The sequence shown here is derived from an EMBL/GenBank/DDBJ whole genome shotgun (WGS) entry which is preliminary data.</text>
</comment>
<dbReference type="RefSeq" id="WP_224041091.1">
    <property type="nucleotide sequence ID" value="NZ_CAJZAH010000002.1"/>
</dbReference>
<protein>
    <recommendedName>
        <fullName evidence="3">Lipoprotein</fullName>
    </recommendedName>
</protein>
<proteinExistence type="predicted"/>
<sequence length="644" mass="67555">MKQRWIALAAAGLVAACGGDGDRAETPAAPPAQAEEYSLAVRPHLGTVRAGATLAMQPLLDDAPPLMATMPASGDPVFKVPRDRCGPGLVALVGSDSTVYFDEGTNQDEVLGKGQNLRVLVPDICGADATRPVSLSLLDEIGLHIGSDHAADLETKIQQVRDARNGDIASLASARQAAIEAAQRMIDDVYRMIRDLLGLPEGYPGVLPTPIDNPYSVIPPTDAGHVAATLRALQVAAATIRATSMSTQLSHVEAQAALVAQQAELLRAQNAAQKKPVAVIDNTLGASTDLSMRFGLLTNGQADNAAKLLGASATNTARDVPSLIDRIIAAMPNSPTASTSLEKARTKAKAQAPVANADMTLALRTALAPTLLRVEPLERLQKAATSGPGKFACTVGTASRGSVTVTFVDLDTSGGLSDGDRFDMVYQNCLVAEPISGVTMAKSGTMSVKYDARDPVAPKPDIAGHVTFDMRLHADSGAPSTKPATLFRVTGQWMDRAAFGAPGNVAASMYVGARPAVLLDDATLTIHQDGAAYTTQIDEARFDMEPKLEDPQYQGLTAGVLRMDGTVGGLRYSTGHGMLFARNGEALTLWQGEFSYQRETGGTGSGRIDASANSLFTTRLTDDAGKTAERALRWDTLVAAYLAK</sequence>